<keyword evidence="7" id="KW-1185">Reference proteome</keyword>
<name>A0A316V0H1_9BASI</name>
<evidence type="ECO:0000256" key="1">
    <source>
        <dbReference type="ARBA" id="ARBA00004141"/>
    </source>
</evidence>
<evidence type="ECO:0000256" key="5">
    <source>
        <dbReference type="SAM" id="MobiDB-lite"/>
    </source>
</evidence>
<dbReference type="OrthoDB" id="159299at2759"/>
<keyword evidence="4" id="KW-0472">Membrane</keyword>
<dbReference type="GO" id="GO:0005744">
    <property type="term" value="C:TIM23 mitochondrial import inner membrane translocase complex"/>
    <property type="evidence" value="ECO:0007669"/>
    <property type="project" value="TreeGrafter"/>
</dbReference>
<comment type="subcellular location">
    <subcellularLocation>
        <location evidence="1">Membrane</location>
        <topology evidence="1">Multi-pass membrane protein</topology>
    </subcellularLocation>
</comment>
<sequence>MWPFSSSSSSSASASQPSPQAEAHTNFVDPSSSTTPQPQAAASSASSNAQQAEQSTTDYIQSHKFAQPSSSSFDSTYTPTASSLFSGAQFDAARLHPLAGLGKDEVEYLDIVDNQPNQLEGARTALPSRGWSDDLSYGTGTTYLSGLAIGGLLGAREGLGRPLGVDNPTMRLRLNAVLNQMTRRASFFGNSAGVIALIYNVTDAIIDNVRGKHDMAGAIAAGGISGAMFKATAGVRPMAVASGIMMGAAASWTAAKQALL</sequence>
<keyword evidence="3" id="KW-1133">Transmembrane helix</keyword>
<dbReference type="PANTHER" id="PTHR15371:SF0">
    <property type="entry name" value="SD19278P"/>
    <property type="match status" value="1"/>
</dbReference>
<dbReference type="AlphaFoldDB" id="A0A316V0H1"/>
<keyword evidence="2" id="KW-0812">Transmembrane</keyword>
<dbReference type="GO" id="GO:0030150">
    <property type="term" value="P:protein import into mitochondrial matrix"/>
    <property type="evidence" value="ECO:0007669"/>
    <property type="project" value="TreeGrafter"/>
</dbReference>
<dbReference type="InterPro" id="IPR045238">
    <property type="entry name" value="Tim23-like"/>
</dbReference>
<gene>
    <name evidence="6" type="ORF">BDZ90DRAFT_134802</name>
</gene>
<evidence type="ECO:0000256" key="4">
    <source>
        <dbReference type="ARBA" id="ARBA00023136"/>
    </source>
</evidence>
<evidence type="ECO:0000313" key="6">
    <source>
        <dbReference type="EMBL" id="PWN28935.1"/>
    </source>
</evidence>
<dbReference type="EMBL" id="KZ819664">
    <property type="protein sequence ID" value="PWN28935.1"/>
    <property type="molecule type" value="Genomic_DNA"/>
</dbReference>
<dbReference type="GeneID" id="37025231"/>
<evidence type="ECO:0000256" key="2">
    <source>
        <dbReference type="ARBA" id="ARBA00022692"/>
    </source>
</evidence>
<feature type="compositionally biased region" description="Low complexity" evidence="5">
    <location>
        <begin position="1"/>
        <end position="21"/>
    </location>
</feature>
<dbReference type="RefSeq" id="XP_025363547.1">
    <property type="nucleotide sequence ID" value="XM_025503408.1"/>
</dbReference>
<proteinExistence type="predicted"/>
<organism evidence="6 7">
    <name type="scientific">Jaminaea rosea</name>
    <dbReference type="NCBI Taxonomy" id="1569628"/>
    <lineage>
        <taxon>Eukaryota</taxon>
        <taxon>Fungi</taxon>
        <taxon>Dikarya</taxon>
        <taxon>Basidiomycota</taxon>
        <taxon>Ustilaginomycotina</taxon>
        <taxon>Exobasidiomycetes</taxon>
        <taxon>Microstromatales</taxon>
        <taxon>Microstromatales incertae sedis</taxon>
        <taxon>Jaminaea</taxon>
    </lineage>
</organism>
<evidence type="ECO:0000313" key="7">
    <source>
        <dbReference type="Proteomes" id="UP000245884"/>
    </source>
</evidence>
<feature type="region of interest" description="Disordered" evidence="5">
    <location>
        <begin position="1"/>
        <end position="57"/>
    </location>
</feature>
<dbReference type="PANTHER" id="PTHR15371">
    <property type="entry name" value="TIM23"/>
    <property type="match status" value="1"/>
</dbReference>
<reference evidence="6 7" key="1">
    <citation type="journal article" date="2018" name="Mol. Biol. Evol.">
        <title>Broad Genomic Sampling Reveals a Smut Pathogenic Ancestry of the Fungal Clade Ustilaginomycotina.</title>
        <authorList>
            <person name="Kijpornyongpan T."/>
            <person name="Mondo S.J."/>
            <person name="Barry K."/>
            <person name="Sandor L."/>
            <person name="Lee J."/>
            <person name="Lipzen A."/>
            <person name="Pangilinan J."/>
            <person name="LaButti K."/>
            <person name="Hainaut M."/>
            <person name="Henrissat B."/>
            <person name="Grigoriev I.V."/>
            <person name="Spatafora J.W."/>
            <person name="Aime M.C."/>
        </authorList>
    </citation>
    <scope>NUCLEOTIDE SEQUENCE [LARGE SCALE GENOMIC DNA]</scope>
    <source>
        <strain evidence="6 7">MCA 5214</strain>
    </source>
</reference>
<feature type="compositionally biased region" description="Low complexity" evidence="5">
    <location>
        <begin position="30"/>
        <end position="57"/>
    </location>
</feature>
<dbReference type="GO" id="GO:0008320">
    <property type="term" value="F:protein transmembrane transporter activity"/>
    <property type="evidence" value="ECO:0007669"/>
    <property type="project" value="TreeGrafter"/>
</dbReference>
<dbReference type="Pfam" id="PF02466">
    <property type="entry name" value="Tim17"/>
    <property type="match status" value="1"/>
</dbReference>
<dbReference type="STRING" id="1569628.A0A316V0H1"/>
<dbReference type="Proteomes" id="UP000245884">
    <property type="component" value="Unassembled WGS sequence"/>
</dbReference>
<accession>A0A316V0H1</accession>
<evidence type="ECO:0000256" key="3">
    <source>
        <dbReference type="ARBA" id="ARBA00022989"/>
    </source>
</evidence>
<protein>
    <submittedName>
        <fullName evidence="6">Tim17-domain-containing protein</fullName>
    </submittedName>
</protein>